<dbReference type="PROSITE" id="PS51257">
    <property type="entry name" value="PROKAR_LIPOPROTEIN"/>
    <property type="match status" value="1"/>
</dbReference>
<comment type="caution">
    <text evidence="1">The sequence shown here is derived from an EMBL/GenBank/DDBJ whole genome shotgun (WGS) entry which is preliminary data.</text>
</comment>
<dbReference type="AlphaFoldDB" id="A0AAP6XNH2"/>
<name>A0AAP6XNH2_9CORY</name>
<dbReference type="Gene3D" id="3.40.190.10">
    <property type="entry name" value="Periplasmic binding protein-like II"/>
    <property type="match status" value="1"/>
</dbReference>
<reference evidence="1 2" key="1">
    <citation type="submission" date="2020-03" db="EMBL/GenBank/DDBJ databases">
        <title>Draft genome sequences of bacterial isolates from the female urobiome.</title>
        <authorList>
            <person name="Miller-Ensminger T."/>
            <person name="Wolfe A.J."/>
            <person name="Putonti C."/>
        </authorList>
    </citation>
    <scope>NUCLEOTIDE SEQUENCE [LARGE SCALE GENOMIC DNA]</scope>
    <source>
        <strain evidence="1 2">UMB8490</strain>
    </source>
</reference>
<organism evidence="1 2">
    <name type="scientific">Corynebacterium coyleae</name>
    <dbReference type="NCBI Taxonomy" id="53374"/>
    <lineage>
        <taxon>Bacteria</taxon>
        <taxon>Bacillati</taxon>
        <taxon>Actinomycetota</taxon>
        <taxon>Actinomycetes</taxon>
        <taxon>Mycobacteriales</taxon>
        <taxon>Corynebacteriaceae</taxon>
        <taxon>Corynebacterium</taxon>
    </lineage>
</organism>
<evidence type="ECO:0000313" key="2">
    <source>
        <dbReference type="Proteomes" id="UP000591626"/>
    </source>
</evidence>
<proteinExistence type="predicted"/>
<dbReference type="RefSeq" id="WP_070453076.1">
    <property type="nucleotide sequence ID" value="NZ_JAAUVV010000015.1"/>
</dbReference>
<sequence>MKAHHHTAVAAVLGSAALVLSGCASEDNIYTQARPEKADIAIAIDGASNEQVVLGEIYSRVLKGQGRPTSVTSVTGLDDAPTLEVLREQPIDFVVTCTGRLLEESDPKAAKELAGGDVTDGAYTDEVYGAAVAAMPGDMRTVDPSPAQACGESELSQNVIPVFHKGTFDRGEINRLNFITRVLSTDRLEEMAEEVDKGATVEDAIAEWMIEYAQIDVHHDTPADPEDVIDPDSASK</sequence>
<gene>
    <name evidence="1" type="ORF">HC138_08050</name>
</gene>
<protein>
    <submittedName>
        <fullName evidence="1">Uncharacterized protein</fullName>
    </submittedName>
</protein>
<dbReference type="EMBL" id="JAAUVV010000015">
    <property type="protein sequence ID" value="NJJ04297.1"/>
    <property type="molecule type" value="Genomic_DNA"/>
</dbReference>
<evidence type="ECO:0000313" key="1">
    <source>
        <dbReference type="EMBL" id="NJJ04297.1"/>
    </source>
</evidence>
<dbReference type="Proteomes" id="UP000591626">
    <property type="component" value="Unassembled WGS sequence"/>
</dbReference>
<accession>A0AAP6XNH2</accession>